<proteinExistence type="predicted"/>
<keyword evidence="1" id="KW-0732">Signal</keyword>
<keyword evidence="3" id="KW-0255">Endonuclease</keyword>
<protein>
    <submittedName>
        <fullName evidence="3">Endonuclease/exonuclease/phosphatase family protein</fullName>
    </submittedName>
</protein>
<dbReference type="GO" id="GO:0004519">
    <property type="term" value="F:endonuclease activity"/>
    <property type="evidence" value="ECO:0007669"/>
    <property type="project" value="UniProtKB-KW"/>
</dbReference>
<dbReference type="RefSeq" id="WP_252110399.1">
    <property type="nucleotide sequence ID" value="NZ_JAMSCK010000001.1"/>
</dbReference>
<dbReference type="InterPro" id="IPR036691">
    <property type="entry name" value="Endo/exonu/phosph_ase_sf"/>
</dbReference>
<feature type="chain" id="PRO_5045253148" evidence="1">
    <location>
        <begin position="21"/>
        <end position="276"/>
    </location>
</feature>
<dbReference type="Gene3D" id="3.60.10.10">
    <property type="entry name" value="Endonuclease/exonuclease/phosphatase"/>
    <property type="match status" value="1"/>
</dbReference>
<comment type="caution">
    <text evidence="3">The sequence shown here is derived from an EMBL/GenBank/DDBJ whole genome shotgun (WGS) entry which is preliminary data.</text>
</comment>
<feature type="domain" description="Endonuclease/exonuclease/phosphatase" evidence="2">
    <location>
        <begin position="25"/>
        <end position="266"/>
    </location>
</feature>
<gene>
    <name evidence="3" type="ORF">NE848_01250</name>
</gene>
<evidence type="ECO:0000313" key="3">
    <source>
        <dbReference type="EMBL" id="MCM8567990.1"/>
    </source>
</evidence>
<accession>A0ABT0YY86</accession>
<dbReference type="EMBL" id="JAMSCK010000001">
    <property type="protein sequence ID" value="MCM8567990.1"/>
    <property type="molecule type" value="Genomic_DNA"/>
</dbReference>
<keyword evidence="3" id="KW-0378">Hydrolase</keyword>
<evidence type="ECO:0000313" key="4">
    <source>
        <dbReference type="Proteomes" id="UP001155077"/>
    </source>
</evidence>
<reference evidence="3" key="1">
    <citation type="submission" date="2022-06" db="EMBL/GenBank/DDBJ databases">
        <title>Gramella sediminis sp. nov., isolated from deep-sea sediment of the Indian Ocean.</title>
        <authorList>
            <person name="Yang L."/>
        </authorList>
    </citation>
    <scope>NUCLEOTIDE SEQUENCE</scope>
    <source>
        <strain evidence="3">HMD3159</strain>
    </source>
</reference>
<evidence type="ECO:0000259" key="2">
    <source>
        <dbReference type="Pfam" id="PF03372"/>
    </source>
</evidence>
<name>A0ABT0YY86_9FLAO</name>
<feature type="signal peptide" evidence="1">
    <location>
        <begin position="1"/>
        <end position="20"/>
    </location>
</feature>
<dbReference type="Proteomes" id="UP001155077">
    <property type="component" value="Unassembled WGS sequence"/>
</dbReference>
<organism evidence="3 4">
    <name type="scientific">Gramella jeungdoensis</name>
    <dbReference type="NCBI Taxonomy" id="708091"/>
    <lineage>
        <taxon>Bacteria</taxon>
        <taxon>Pseudomonadati</taxon>
        <taxon>Bacteroidota</taxon>
        <taxon>Flavobacteriia</taxon>
        <taxon>Flavobacteriales</taxon>
        <taxon>Flavobacteriaceae</taxon>
        <taxon>Christiangramia</taxon>
    </lineage>
</organism>
<sequence length="276" mass="31288">MRKEPLLILLGLFLSLNAVAQVNLMTYNIKYANENDGDNSWSKRKDFITNQLKFYEPDIFGVQEAVLGQLNHFTSQLNGYEFIGEGRDGGDEGEFSAILYKIGKFDVLISGTFWLAKDITKPSKGWDAAFPRICTYALFEEKGSGKKFWVFNTHFDHRGKKARRESAKLILNKIEQINTAGLPAILMGDLNLEPDTKPIQLISGELKDSRKIAKNVAFGSVGTFNGYKFHEPVTRRIDYIFVNDKVEVLKYGVLTDSKDQKYPSDHFPVLITAELE</sequence>
<dbReference type="SUPFAM" id="SSF56219">
    <property type="entry name" value="DNase I-like"/>
    <property type="match status" value="1"/>
</dbReference>
<dbReference type="PANTHER" id="PTHR12121">
    <property type="entry name" value="CARBON CATABOLITE REPRESSOR PROTEIN 4"/>
    <property type="match status" value="1"/>
</dbReference>
<dbReference type="PANTHER" id="PTHR12121:SF36">
    <property type="entry name" value="ENDONUCLEASE_EXONUCLEASE_PHOSPHATASE DOMAIN-CONTAINING PROTEIN"/>
    <property type="match status" value="1"/>
</dbReference>
<keyword evidence="3" id="KW-0540">Nuclease</keyword>
<dbReference type="CDD" id="cd09083">
    <property type="entry name" value="EEP-1"/>
    <property type="match status" value="1"/>
</dbReference>
<keyword evidence="4" id="KW-1185">Reference proteome</keyword>
<dbReference type="Pfam" id="PF03372">
    <property type="entry name" value="Exo_endo_phos"/>
    <property type="match status" value="1"/>
</dbReference>
<evidence type="ECO:0000256" key="1">
    <source>
        <dbReference type="SAM" id="SignalP"/>
    </source>
</evidence>
<dbReference type="InterPro" id="IPR050410">
    <property type="entry name" value="CCR4/nocturin_mRNA_transcr"/>
</dbReference>
<dbReference type="InterPro" id="IPR005135">
    <property type="entry name" value="Endo/exonuclease/phosphatase"/>
</dbReference>